<dbReference type="InterPro" id="IPR001841">
    <property type="entry name" value="Znf_RING"/>
</dbReference>
<dbReference type="SUPFAM" id="SSF57850">
    <property type="entry name" value="RING/U-box"/>
    <property type="match status" value="1"/>
</dbReference>
<keyword evidence="2 4" id="KW-0863">Zinc-finger</keyword>
<keyword evidence="1" id="KW-0479">Metal-binding</keyword>
<feature type="region of interest" description="Disordered" evidence="5">
    <location>
        <begin position="74"/>
        <end position="141"/>
    </location>
</feature>
<dbReference type="GO" id="GO:0008270">
    <property type="term" value="F:zinc ion binding"/>
    <property type="evidence" value="ECO:0007669"/>
    <property type="project" value="UniProtKB-KW"/>
</dbReference>
<dbReference type="PANTHER" id="PTHR25465:SF14">
    <property type="entry name" value="E3 UBIQUITIN-PROTEIN LIGASE TRIM65"/>
    <property type="match status" value="1"/>
</dbReference>
<evidence type="ECO:0000313" key="8">
    <source>
        <dbReference type="Proteomes" id="UP001221142"/>
    </source>
</evidence>
<dbReference type="InterPro" id="IPR027370">
    <property type="entry name" value="Znf-RING_euk"/>
</dbReference>
<evidence type="ECO:0000256" key="5">
    <source>
        <dbReference type="SAM" id="MobiDB-lite"/>
    </source>
</evidence>
<evidence type="ECO:0000259" key="6">
    <source>
        <dbReference type="PROSITE" id="PS50089"/>
    </source>
</evidence>
<evidence type="ECO:0000256" key="2">
    <source>
        <dbReference type="ARBA" id="ARBA00022771"/>
    </source>
</evidence>
<dbReference type="EMBL" id="JARKIF010000006">
    <property type="protein sequence ID" value="KAJ7636771.1"/>
    <property type="molecule type" value="Genomic_DNA"/>
</dbReference>
<proteinExistence type="predicted"/>
<keyword evidence="8" id="KW-1185">Reference proteome</keyword>
<feature type="compositionally biased region" description="Low complexity" evidence="5">
    <location>
        <begin position="80"/>
        <end position="119"/>
    </location>
</feature>
<feature type="compositionally biased region" description="Basic and acidic residues" evidence="5">
    <location>
        <begin position="281"/>
        <end position="291"/>
    </location>
</feature>
<evidence type="ECO:0000256" key="3">
    <source>
        <dbReference type="ARBA" id="ARBA00022833"/>
    </source>
</evidence>
<evidence type="ECO:0000256" key="4">
    <source>
        <dbReference type="PROSITE-ProRule" id="PRU00175"/>
    </source>
</evidence>
<keyword evidence="3" id="KW-0862">Zinc</keyword>
<dbReference type="InterPro" id="IPR013083">
    <property type="entry name" value="Znf_RING/FYVE/PHD"/>
</dbReference>
<reference evidence="7" key="1">
    <citation type="submission" date="2023-03" db="EMBL/GenBank/DDBJ databases">
        <title>Massive genome expansion in bonnet fungi (Mycena s.s.) driven by repeated elements and novel gene families across ecological guilds.</title>
        <authorList>
            <consortium name="Lawrence Berkeley National Laboratory"/>
            <person name="Harder C.B."/>
            <person name="Miyauchi S."/>
            <person name="Viragh M."/>
            <person name="Kuo A."/>
            <person name="Thoen E."/>
            <person name="Andreopoulos B."/>
            <person name="Lu D."/>
            <person name="Skrede I."/>
            <person name="Drula E."/>
            <person name="Henrissat B."/>
            <person name="Morin E."/>
            <person name="Kohler A."/>
            <person name="Barry K."/>
            <person name="LaButti K."/>
            <person name="Morin E."/>
            <person name="Salamov A."/>
            <person name="Lipzen A."/>
            <person name="Mereny Z."/>
            <person name="Hegedus B."/>
            <person name="Baldrian P."/>
            <person name="Stursova M."/>
            <person name="Weitz H."/>
            <person name="Taylor A."/>
            <person name="Grigoriev I.V."/>
            <person name="Nagy L.G."/>
            <person name="Martin F."/>
            <person name="Kauserud H."/>
        </authorList>
    </citation>
    <scope>NUCLEOTIDE SEQUENCE</scope>
    <source>
        <strain evidence="7">9284</strain>
    </source>
</reference>
<dbReference type="Proteomes" id="UP001221142">
    <property type="component" value="Unassembled WGS sequence"/>
</dbReference>
<dbReference type="Pfam" id="PF13445">
    <property type="entry name" value="zf-RING_UBOX"/>
    <property type="match status" value="1"/>
</dbReference>
<accession>A0AAD7C297</accession>
<dbReference type="Gene3D" id="3.30.40.10">
    <property type="entry name" value="Zinc/RING finger domain, C3HC4 (zinc finger)"/>
    <property type="match status" value="1"/>
</dbReference>
<dbReference type="AlphaFoldDB" id="A0AAD7C297"/>
<dbReference type="PROSITE" id="PS00518">
    <property type="entry name" value="ZF_RING_1"/>
    <property type="match status" value="1"/>
</dbReference>
<sequence>MICSICLERFNYPVSLPCGHVFCQECIRRTVHSTQSTSNSKSCPTCRATFSILNVDPALIPAYLRPHIQPPLRPLFLEDSPTPNSARSASASTSRPTATAAETSASSSSISKSAATTPTPHEPAGPELVPATSLSDSSASSGLIPVHPQTLAALNLTISTHRRRAALHASANTNLLAFARTARDCALRMRAERDQVRNECVLLKKRLGELQGQAVTGSNSKKGEAAGSCAKRKYDVLQSSGAPAASDPSLSAEATLKRTYPPEETGLPLFVMQFHNHAASRGHEAGSERNTLDSGPPMKRRRTSSPTPGEDTAVHDQ</sequence>
<dbReference type="SMART" id="SM00184">
    <property type="entry name" value="RING"/>
    <property type="match status" value="1"/>
</dbReference>
<feature type="region of interest" description="Disordered" evidence="5">
    <location>
        <begin position="274"/>
        <end position="317"/>
    </location>
</feature>
<dbReference type="InterPro" id="IPR017907">
    <property type="entry name" value="Znf_RING_CS"/>
</dbReference>
<dbReference type="PROSITE" id="PS50089">
    <property type="entry name" value="ZF_RING_2"/>
    <property type="match status" value="1"/>
</dbReference>
<gene>
    <name evidence="7" type="ORF">FB45DRAFT_449763</name>
</gene>
<dbReference type="PANTHER" id="PTHR25465">
    <property type="entry name" value="B-BOX DOMAIN CONTAINING"/>
    <property type="match status" value="1"/>
</dbReference>
<dbReference type="InterPro" id="IPR051051">
    <property type="entry name" value="E3_ubiq-ligase_TRIM/RNF"/>
</dbReference>
<feature type="domain" description="RING-type" evidence="6">
    <location>
        <begin position="3"/>
        <end position="47"/>
    </location>
</feature>
<name>A0AAD7C297_9AGAR</name>
<evidence type="ECO:0000313" key="7">
    <source>
        <dbReference type="EMBL" id="KAJ7636771.1"/>
    </source>
</evidence>
<protein>
    <recommendedName>
        <fullName evidence="6">RING-type domain-containing protein</fullName>
    </recommendedName>
</protein>
<comment type="caution">
    <text evidence="7">The sequence shown here is derived from an EMBL/GenBank/DDBJ whole genome shotgun (WGS) entry which is preliminary data.</text>
</comment>
<evidence type="ECO:0000256" key="1">
    <source>
        <dbReference type="ARBA" id="ARBA00022723"/>
    </source>
</evidence>
<organism evidence="7 8">
    <name type="scientific">Roridomyces roridus</name>
    <dbReference type="NCBI Taxonomy" id="1738132"/>
    <lineage>
        <taxon>Eukaryota</taxon>
        <taxon>Fungi</taxon>
        <taxon>Dikarya</taxon>
        <taxon>Basidiomycota</taxon>
        <taxon>Agaricomycotina</taxon>
        <taxon>Agaricomycetes</taxon>
        <taxon>Agaricomycetidae</taxon>
        <taxon>Agaricales</taxon>
        <taxon>Marasmiineae</taxon>
        <taxon>Mycenaceae</taxon>
        <taxon>Roridomyces</taxon>
    </lineage>
</organism>